<dbReference type="Proteomes" id="UP001500459">
    <property type="component" value="Unassembled WGS sequence"/>
</dbReference>
<feature type="domain" description="VWFA" evidence="1">
    <location>
        <begin position="186"/>
        <end position="284"/>
    </location>
</feature>
<dbReference type="Gene3D" id="3.40.50.410">
    <property type="entry name" value="von Willebrand factor, type A domain"/>
    <property type="match status" value="1"/>
</dbReference>
<evidence type="ECO:0000259" key="1">
    <source>
        <dbReference type="Pfam" id="PF13519"/>
    </source>
</evidence>
<organism evidence="2 3">
    <name type="scientific">Aquimarina addita</name>
    <dbReference type="NCBI Taxonomy" id="870485"/>
    <lineage>
        <taxon>Bacteria</taxon>
        <taxon>Pseudomonadati</taxon>
        <taxon>Bacteroidota</taxon>
        <taxon>Flavobacteriia</taxon>
        <taxon>Flavobacteriales</taxon>
        <taxon>Flavobacteriaceae</taxon>
        <taxon>Aquimarina</taxon>
    </lineage>
</organism>
<dbReference type="InterPro" id="IPR002035">
    <property type="entry name" value="VWF_A"/>
</dbReference>
<dbReference type="RefSeq" id="WP_344929219.1">
    <property type="nucleotide sequence ID" value="NZ_BAABCW010000015.1"/>
</dbReference>
<gene>
    <name evidence="2" type="ORF">GCM10022393_32410</name>
</gene>
<dbReference type="CDD" id="cd00198">
    <property type="entry name" value="vWFA"/>
    <property type="match status" value="1"/>
</dbReference>
<dbReference type="Pfam" id="PF13519">
    <property type="entry name" value="VWA_2"/>
    <property type="match status" value="1"/>
</dbReference>
<dbReference type="EMBL" id="BAABCW010000015">
    <property type="protein sequence ID" value="GAA3515942.1"/>
    <property type="molecule type" value="Genomic_DNA"/>
</dbReference>
<keyword evidence="3" id="KW-1185">Reference proteome</keyword>
<evidence type="ECO:0000313" key="2">
    <source>
        <dbReference type="EMBL" id="GAA3515942.1"/>
    </source>
</evidence>
<name>A0ABP6URF3_9FLAO</name>
<evidence type="ECO:0000313" key="3">
    <source>
        <dbReference type="Proteomes" id="UP001500459"/>
    </source>
</evidence>
<dbReference type="InterPro" id="IPR036465">
    <property type="entry name" value="vWFA_dom_sf"/>
</dbReference>
<sequence length="376" mass="43305">MKKEKEIMRKGFTFKKYEAPEQSPFEKLFDIFQEIITHTSGDLDEALDWMKELDKEYKLTDDEYTMDDFIEDLKKKGYIKEEIKPDGKGGMAITSKTERSIRQRALDQIFGNLKRSGSGNHRTKFVGRGDEHAGEFRNYQYGDSLDRISITESLKNAQINHGVGNFNLTEDDLIVEQTQFKAQMSTVLMIDISHSMILYGEDRITPAKKVAMALAELITTRYPKDTIDILVFGNDAWPIAIKDLPYLQVGPYHTNTVAGLELAMDMLRRKRNTNKQIFMITDGKPSCLRLPDGQYYKNSNGLDRNIVNKCYVKAQQARKLHIPITTFMIAQDPYLMQFVSEFTKANQGKAFYTGLKGLGEMIFEDYETNRKKRIRG</sequence>
<dbReference type="SUPFAM" id="SSF53300">
    <property type="entry name" value="vWA-like"/>
    <property type="match status" value="1"/>
</dbReference>
<comment type="caution">
    <text evidence="2">The sequence shown here is derived from an EMBL/GenBank/DDBJ whole genome shotgun (WGS) entry which is preliminary data.</text>
</comment>
<reference evidence="3" key="1">
    <citation type="journal article" date="2019" name="Int. J. Syst. Evol. Microbiol.">
        <title>The Global Catalogue of Microorganisms (GCM) 10K type strain sequencing project: providing services to taxonomists for standard genome sequencing and annotation.</title>
        <authorList>
            <consortium name="The Broad Institute Genomics Platform"/>
            <consortium name="The Broad Institute Genome Sequencing Center for Infectious Disease"/>
            <person name="Wu L."/>
            <person name="Ma J."/>
        </authorList>
    </citation>
    <scope>NUCLEOTIDE SEQUENCE [LARGE SCALE GENOMIC DNA]</scope>
    <source>
        <strain evidence="3">JCM 17106</strain>
    </source>
</reference>
<proteinExistence type="predicted"/>
<accession>A0ABP6URF3</accession>
<protein>
    <submittedName>
        <fullName evidence="2">VWA domain-containing protein</fullName>
    </submittedName>
</protein>